<dbReference type="AlphaFoldDB" id="A0A917PH12"/>
<accession>A0A917PH12</accession>
<reference evidence="1" key="2">
    <citation type="submission" date="2020-09" db="EMBL/GenBank/DDBJ databases">
        <authorList>
            <person name="Sun Q."/>
            <person name="Zhou Y."/>
        </authorList>
    </citation>
    <scope>NUCLEOTIDE SEQUENCE</scope>
    <source>
        <strain evidence="1">CGMCC 1.8984</strain>
    </source>
</reference>
<reference evidence="1" key="1">
    <citation type="journal article" date="2014" name="Int. J. Syst. Evol. Microbiol.">
        <title>Complete genome sequence of Corynebacterium casei LMG S-19264T (=DSM 44701T), isolated from a smear-ripened cheese.</title>
        <authorList>
            <consortium name="US DOE Joint Genome Institute (JGI-PGF)"/>
            <person name="Walter F."/>
            <person name="Albersmeier A."/>
            <person name="Kalinowski J."/>
            <person name="Ruckert C."/>
        </authorList>
    </citation>
    <scope>NUCLEOTIDE SEQUENCE</scope>
    <source>
        <strain evidence="1">CGMCC 1.8984</strain>
    </source>
</reference>
<gene>
    <name evidence="1" type="ORF">GCM10011372_13610</name>
</gene>
<keyword evidence="2" id="KW-1185">Reference proteome</keyword>
<evidence type="ECO:0000313" key="1">
    <source>
        <dbReference type="EMBL" id="GGJ76654.1"/>
    </source>
</evidence>
<dbReference type="Proteomes" id="UP000636956">
    <property type="component" value="Unassembled WGS sequence"/>
</dbReference>
<proteinExistence type="predicted"/>
<name>A0A917PH12_9MICO</name>
<evidence type="ECO:0000313" key="2">
    <source>
        <dbReference type="Proteomes" id="UP000636956"/>
    </source>
</evidence>
<dbReference type="EMBL" id="BMMD01000006">
    <property type="protein sequence ID" value="GGJ76654.1"/>
    <property type="molecule type" value="Genomic_DNA"/>
</dbReference>
<protein>
    <submittedName>
        <fullName evidence="1">Uncharacterized protein</fullName>
    </submittedName>
</protein>
<organism evidence="1 2">
    <name type="scientific">Agromyces bauzanensis</name>
    <dbReference type="NCBI Taxonomy" id="1308924"/>
    <lineage>
        <taxon>Bacteria</taxon>
        <taxon>Bacillati</taxon>
        <taxon>Actinomycetota</taxon>
        <taxon>Actinomycetes</taxon>
        <taxon>Micrococcales</taxon>
        <taxon>Microbacteriaceae</taxon>
        <taxon>Agromyces</taxon>
    </lineage>
</organism>
<comment type="caution">
    <text evidence="1">The sequence shown here is derived from an EMBL/GenBank/DDBJ whole genome shotgun (WGS) entry which is preliminary data.</text>
</comment>
<sequence length="88" mass="9674">MTISQEQFDDLLGRTALAALFYYPEVTVENGEYRIQDDVAYCLQAVEGLPADDIERLGQAVARAIADPTAYRSELLALVVELAPPLSE</sequence>
<dbReference type="RefSeq" id="WP_188742689.1">
    <property type="nucleotide sequence ID" value="NZ_BAABFW010000015.1"/>
</dbReference>